<feature type="region of interest" description="Disordered" evidence="1">
    <location>
        <begin position="1"/>
        <end position="31"/>
    </location>
</feature>
<name>A0A7Y1MPP0_9PSED</name>
<evidence type="ECO:0000256" key="1">
    <source>
        <dbReference type="SAM" id="MobiDB-lite"/>
    </source>
</evidence>
<proteinExistence type="predicted"/>
<organism evidence="2 3">
    <name type="scientific">Pseudomonas gessardii</name>
    <dbReference type="NCBI Taxonomy" id="78544"/>
    <lineage>
        <taxon>Bacteria</taxon>
        <taxon>Pseudomonadati</taxon>
        <taxon>Pseudomonadota</taxon>
        <taxon>Gammaproteobacteria</taxon>
        <taxon>Pseudomonadales</taxon>
        <taxon>Pseudomonadaceae</taxon>
        <taxon>Pseudomonas</taxon>
    </lineage>
</organism>
<accession>A0A7Y1MPP0</accession>
<dbReference type="RefSeq" id="WP_130898183.1">
    <property type="nucleotide sequence ID" value="NZ_CBCRYT010000003.1"/>
</dbReference>
<dbReference type="EMBL" id="JAAQYP010000017">
    <property type="protein sequence ID" value="NNA96057.1"/>
    <property type="molecule type" value="Genomic_DNA"/>
</dbReference>
<comment type="caution">
    <text evidence="2">The sequence shown here is derived from an EMBL/GenBank/DDBJ whole genome shotgun (WGS) entry which is preliminary data.</text>
</comment>
<dbReference type="AlphaFoldDB" id="A0A7Y1MPP0"/>
<dbReference type="GeneID" id="70099948"/>
<dbReference type="Proteomes" id="UP000542111">
    <property type="component" value="Unassembled WGS sequence"/>
</dbReference>
<sequence>MKKPAPSTPPSLPCLPHHPAPGQPSDADELLPPFVSDEVIPLPGAARGLGIRHTMPWMTVNFPRWTSLSPGDTYKFYMGNDRFAIASDEIRAEDLDKAVLRLVILPEHIPEGFTYPTFCEVIRRGSGTPSTSPRETWYVKRTRPGGVSKDPALPYHTELVIHLPPDLVGNVLDPERAKEGVELTIDRYPNITEGDTAEVYWNGHLTILRIDDEHVAGIKPITVLIPESTIIDGGSGDVIIRFRLYDKVFNFSGEVQQWSDHVTVDSDLDPLLLPIPHFVVDGESVMKLNLDTHGDAFFEVEVVIPRRLPSGTLTPAGALIIMTLKGADAEGLPFETTLPAFPARIGLSATAPVDRKHLVAVLNGHMQFEYTLTTANHVPLGKSRRRNITVFGTKSTMPAMIIEQNEGGNIDPAHPFIKVFFPRYTPYDRHYNVTLRMEAVRPGGGLVFYEESALAGQEPPPERYRIVDQEDFARFVGIGTVQVFYLVDDGKVRIMSPGIQTIRKSDVLEVTFGQRDAELPEPQLQYVDEFNNLDPARIKGGQLQVTLPYTRTVPGDVLRWTLLGANSNGSASDEIRLNTGTAGRPVQFYLEEALIVASKNGEIRLSYSLVPASGGGTRYSQVLIVTVGEALDLLRPEVLQAQRYPDQLVPEAALSGATIAVSYLQMLPSHRIQACWTGIPGIGTHCETKDGNTSKTLHFEVPAEVIGASLNGYGRYIEVQYFVLLGVHQTPSPVLSLNLLPPVLLLPYIEGHTGSVLNINALLGSERAMVDRWSFINRNQRMWFELRGTYANGTDFYATFYNGDPVTFNGEQNGIRPTAPVSEMRQLKDGSQLLMRFGVTFDQTAIESNALWFPERRYTIQAIPAQFPVPTLRQATGSGSSVTLAPLDARFGATVDVSYSPMYVTDFITLEVMGAPGAGSGQQGPINGEADGTVTFNLSEALIAANIGNKDTLFTVKYTVLRNGTFQPSAVLTVTLKAIPQAELKRTLLRIDEAIGGVLDVGELVGNATATVGTWPFIARNQPVWLRLFGNKPNGAAHNLTLLNGADGDRVTDAWLNLGYQQKAILNTYLIDLGNATQLTMQLKAALTSSTDESKAIEFPPVVYSIRSRMINDETTFDEYYFNHWLSQWPNVGIRRETNANYYLQSVPYTGSGVRIYKVYFPYAAGYYRIRFRYKISKFANIGGPTSILVHTRNWQNNVVIPSINTWLNADVQTGFVPGQSFELSISVVNPADGGIYDFDDIKVQQRPYPSGTDLEE</sequence>
<dbReference type="OrthoDB" id="6845417at2"/>
<gene>
    <name evidence="2" type="ORF">HBO33_12850</name>
</gene>
<evidence type="ECO:0000313" key="3">
    <source>
        <dbReference type="Proteomes" id="UP000542111"/>
    </source>
</evidence>
<evidence type="ECO:0000313" key="2">
    <source>
        <dbReference type="EMBL" id="NNA96057.1"/>
    </source>
</evidence>
<reference evidence="2 3" key="1">
    <citation type="journal article" date="2020" name="Front. Microbiol.">
        <title>Genetic Organization of the aprX-lipA2 Operon Affects the Proteolytic Potential of Pseudomonas Species in Milk.</title>
        <authorList>
            <person name="Maier C."/>
            <person name="Huptas C."/>
            <person name="von Neubeck M."/>
            <person name="Scherer S."/>
            <person name="Wenning M."/>
            <person name="Lucking G."/>
        </authorList>
    </citation>
    <scope>NUCLEOTIDE SEQUENCE [LARGE SCALE GENOMIC DNA]</scope>
    <source>
        <strain evidence="2 3">G4779</strain>
    </source>
</reference>
<protein>
    <submittedName>
        <fullName evidence="2">Uncharacterized protein</fullName>
    </submittedName>
</protein>
<feature type="compositionally biased region" description="Pro residues" evidence="1">
    <location>
        <begin position="1"/>
        <end position="22"/>
    </location>
</feature>